<dbReference type="EMBL" id="GFPF01002330">
    <property type="protein sequence ID" value="MAA13476.1"/>
    <property type="molecule type" value="Transcribed_RNA"/>
</dbReference>
<reference evidence="2" key="1">
    <citation type="journal article" date="2017" name="Parasit. Vectors">
        <title>Sialotranscriptomics of Rhipicephalus zambeziensis reveals intricate expression profiles of secretory proteins and suggests tight temporal transcriptional regulation during blood-feeding.</title>
        <authorList>
            <person name="de Castro M.H."/>
            <person name="de Klerk D."/>
            <person name="Pienaar R."/>
            <person name="Rees D.J.G."/>
            <person name="Mans B.J."/>
        </authorList>
    </citation>
    <scope>NUCLEOTIDE SEQUENCE</scope>
    <source>
        <tissue evidence="2">Salivary glands</tissue>
    </source>
</reference>
<feature type="transmembrane region" description="Helical" evidence="1">
    <location>
        <begin position="159"/>
        <end position="178"/>
    </location>
</feature>
<name>A0A224Y7B4_9ACAR</name>
<evidence type="ECO:0000256" key="1">
    <source>
        <dbReference type="SAM" id="Phobius"/>
    </source>
</evidence>
<feature type="transmembrane region" description="Helical" evidence="1">
    <location>
        <begin position="58"/>
        <end position="77"/>
    </location>
</feature>
<organism evidence="2">
    <name type="scientific">Rhipicephalus zambeziensis</name>
    <dbReference type="NCBI Taxonomy" id="60191"/>
    <lineage>
        <taxon>Eukaryota</taxon>
        <taxon>Metazoa</taxon>
        <taxon>Ecdysozoa</taxon>
        <taxon>Arthropoda</taxon>
        <taxon>Chelicerata</taxon>
        <taxon>Arachnida</taxon>
        <taxon>Acari</taxon>
        <taxon>Parasitiformes</taxon>
        <taxon>Ixodida</taxon>
        <taxon>Ixodoidea</taxon>
        <taxon>Ixodidae</taxon>
        <taxon>Rhipicephalinae</taxon>
        <taxon>Rhipicephalus</taxon>
        <taxon>Rhipicephalus</taxon>
    </lineage>
</organism>
<proteinExistence type="predicted"/>
<keyword evidence="1" id="KW-1133">Transmembrane helix</keyword>
<dbReference type="AlphaFoldDB" id="A0A224Y7B4"/>
<evidence type="ECO:0000313" key="2">
    <source>
        <dbReference type="EMBL" id="MAA13476.1"/>
    </source>
</evidence>
<feature type="transmembrane region" description="Helical" evidence="1">
    <location>
        <begin position="190"/>
        <end position="208"/>
    </location>
</feature>
<keyword evidence="1" id="KW-0472">Membrane</keyword>
<evidence type="ECO:0008006" key="3">
    <source>
        <dbReference type="Google" id="ProtNLM"/>
    </source>
</evidence>
<accession>A0A224Y7B4</accession>
<feature type="transmembrane region" description="Helical" evidence="1">
    <location>
        <begin position="121"/>
        <end position="139"/>
    </location>
</feature>
<protein>
    <recommendedName>
        <fullName evidence="3">Transmembrane protein</fullName>
    </recommendedName>
</protein>
<sequence length="321" mass="36195">MAETFSKPRTIYTFDKIQCRKEGREVGWWTEFLTEHSPVGNFFFFFLMSTGNATYPTLLVLTCIFTILPLWGSVLLYADVSFHRFPSSFRLESARSFSSPFAVVCASLPSLPHLSGISEGLSCVSVFSFFSLSLLFVKVSPIYFGTTLRLSLSLESAEVSHTAPISLYFFFLFNCIFVKKKVSFVSHPSSALQFASEIITFVLFVFVSRKFRTATPMVVLQFYLVYDFSVFSGGKNFAKIEGNLARRGESFAFAVGILFFVCWKSGSKAASSRTARKTPRLTEKTVRQAPLREDGLERQRSEHFLHVGHPSCEADENRTPV</sequence>
<keyword evidence="1" id="KW-0812">Transmembrane</keyword>